<dbReference type="Proteomes" id="UP000242450">
    <property type="component" value="Chromosome 23"/>
</dbReference>
<dbReference type="CDD" id="cd00042">
    <property type="entry name" value="CY"/>
    <property type="match status" value="1"/>
</dbReference>
<dbReference type="InterPro" id="IPR000010">
    <property type="entry name" value="Cystatin_dom"/>
</dbReference>
<dbReference type="GO" id="GO:0004869">
    <property type="term" value="F:cysteine-type endopeptidase inhibitor activity"/>
    <property type="evidence" value="ECO:0007669"/>
    <property type="project" value="InterPro"/>
</dbReference>
<evidence type="ECO:0000256" key="2">
    <source>
        <dbReference type="ARBA" id="ARBA00023157"/>
    </source>
</evidence>
<evidence type="ECO:0000256" key="1">
    <source>
        <dbReference type="ARBA" id="ARBA00009403"/>
    </source>
</evidence>
<dbReference type="OrthoDB" id="1908104at2759"/>
<organism evidence="5 6">
    <name type="scientific">Cervus elaphus hippelaphus</name>
    <name type="common">European red deer</name>
    <dbReference type="NCBI Taxonomy" id="46360"/>
    <lineage>
        <taxon>Eukaryota</taxon>
        <taxon>Metazoa</taxon>
        <taxon>Chordata</taxon>
        <taxon>Craniata</taxon>
        <taxon>Vertebrata</taxon>
        <taxon>Euteleostomi</taxon>
        <taxon>Mammalia</taxon>
        <taxon>Eutheria</taxon>
        <taxon>Laurasiatheria</taxon>
        <taxon>Artiodactyla</taxon>
        <taxon>Ruminantia</taxon>
        <taxon>Pecora</taxon>
        <taxon>Cervidae</taxon>
        <taxon>Cervinae</taxon>
        <taxon>Cervus</taxon>
    </lineage>
</organism>
<keyword evidence="3" id="KW-0732">Signal</keyword>
<dbReference type="SUPFAM" id="SSF54403">
    <property type="entry name" value="Cystatin/monellin"/>
    <property type="match status" value="1"/>
</dbReference>
<evidence type="ECO:0000313" key="6">
    <source>
        <dbReference type="Proteomes" id="UP000242450"/>
    </source>
</evidence>
<reference evidence="5 6" key="1">
    <citation type="journal article" date="2018" name="Mol. Genet. Genomics">
        <title>The red deer Cervus elaphus genome CerEla1.0: sequencing, annotating, genes, and chromosomes.</title>
        <authorList>
            <person name="Bana N.A."/>
            <person name="Nyiri A."/>
            <person name="Nagy J."/>
            <person name="Frank K."/>
            <person name="Nagy T."/>
            <person name="Steger V."/>
            <person name="Schiller M."/>
            <person name="Lakatos P."/>
            <person name="Sugar L."/>
            <person name="Horn P."/>
            <person name="Barta E."/>
            <person name="Orosz L."/>
        </authorList>
    </citation>
    <scope>NUCLEOTIDE SEQUENCE [LARGE SCALE GENOMIC DNA]</scope>
    <source>
        <strain evidence="5">Hungarian</strain>
    </source>
</reference>
<keyword evidence="2" id="KW-1015">Disulfide bond</keyword>
<dbReference type="InterPro" id="IPR052691">
    <property type="entry name" value="Sperm_Mat_Cystatin"/>
</dbReference>
<dbReference type="InterPro" id="IPR046350">
    <property type="entry name" value="Cystatin_sf"/>
</dbReference>
<dbReference type="FunFam" id="3.10.450.10:FF:000004">
    <property type="entry name" value="Cystatin C"/>
    <property type="match status" value="1"/>
</dbReference>
<sequence length="145" mass="16780">MTRLWRTCQLLLALLVALVALGGSTLVYKDTNKVLRELRNVSSSSSNVKQCLWFAMQEYNKDSKDKFLFQVVNVWRVQMQVTDCLEYFIDAEIARTNCRKLPNGNENCVVKNTSKPEKRQMCTFWVGAVPWHGYFTVMKKQCVDA</sequence>
<evidence type="ECO:0000313" key="5">
    <source>
        <dbReference type="EMBL" id="OWK03457.1"/>
    </source>
</evidence>
<feature type="signal peptide" evidence="3">
    <location>
        <begin position="1"/>
        <end position="22"/>
    </location>
</feature>
<dbReference type="Pfam" id="PF00031">
    <property type="entry name" value="Cystatin"/>
    <property type="match status" value="1"/>
</dbReference>
<comment type="caution">
    <text evidence="5">The sequence shown here is derived from an EMBL/GenBank/DDBJ whole genome shotgun (WGS) entry which is preliminary data.</text>
</comment>
<proteinExistence type="inferred from homology"/>
<feature type="domain" description="Cystatin" evidence="4">
    <location>
        <begin position="33"/>
        <end position="143"/>
    </location>
</feature>
<comment type="similarity">
    <text evidence="1">Belongs to the cystatin family.</text>
</comment>
<evidence type="ECO:0000259" key="4">
    <source>
        <dbReference type="SMART" id="SM00043"/>
    </source>
</evidence>
<dbReference type="GO" id="GO:0009986">
    <property type="term" value="C:cell surface"/>
    <property type="evidence" value="ECO:0007669"/>
    <property type="project" value="TreeGrafter"/>
</dbReference>
<dbReference type="SMART" id="SM00043">
    <property type="entry name" value="CY"/>
    <property type="match status" value="1"/>
</dbReference>
<dbReference type="GO" id="GO:0005737">
    <property type="term" value="C:cytoplasm"/>
    <property type="evidence" value="ECO:0007669"/>
    <property type="project" value="TreeGrafter"/>
</dbReference>
<gene>
    <name evidence="5" type="ORF">Celaphus_00007606</name>
</gene>
<dbReference type="GO" id="GO:0005576">
    <property type="term" value="C:extracellular region"/>
    <property type="evidence" value="ECO:0007669"/>
    <property type="project" value="TreeGrafter"/>
</dbReference>
<name>A0A212CBU2_CEREH</name>
<dbReference type="PANTHER" id="PTHR47010">
    <property type="entry name" value="CYSTATIN-8-RELATED"/>
    <property type="match status" value="1"/>
</dbReference>
<dbReference type="AlphaFoldDB" id="A0A212CBU2"/>
<evidence type="ECO:0000256" key="3">
    <source>
        <dbReference type="SAM" id="SignalP"/>
    </source>
</evidence>
<dbReference type="PANTHER" id="PTHR47010:SF1">
    <property type="entry name" value="CYSTATIN-8"/>
    <property type="match status" value="1"/>
</dbReference>
<feature type="chain" id="PRO_5018674141" description="Cystatin domain-containing protein" evidence="3">
    <location>
        <begin position="23"/>
        <end position="145"/>
    </location>
</feature>
<keyword evidence="6" id="KW-1185">Reference proteome</keyword>
<protein>
    <recommendedName>
        <fullName evidence="4">Cystatin domain-containing protein</fullName>
    </recommendedName>
</protein>
<dbReference type="Gene3D" id="3.10.450.10">
    <property type="match status" value="1"/>
</dbReference>
<dbReference type="EMBL" id="MKHE01000023">
    <property type="protein sequence ID" value="OWK03457.1"/>
    <property type="molecule type" value="Genomic_DNA"/>
</dbReference>
<accession>A0A212CBU2</accession>